<dbReference type="InterPro" id="IPR036388">
    <property type="entry name" value="WH-like_DNA-bd_sf"/>
</dbReference>
<protein>
    <submittedName>
        <fullName evidence="1">DNA-binding transcriptional ArsR family regulator</fullName>
    </submittedName>
</protein>
<gene>
    <name evidence="1" type="ORF">HDA44_003662</name>
</gene>
<comment type="caution">
    <text evidence="1">The sequence shown here is derived from an EMBL/GenBank/DDBJ whole genome shotgun (WGS) entry which is preliminary data.</text>
</comment>
<dbReference type="GO" id="GO:0003677">
    <property type="term" value="F:DNA binding"/>
    <property type="evidence" value="ECO:0007669"/>
    <property type="project" value="UniProtKB-KW"/>
</dbReference>
<dbReference type="Proteomes" id="UP000558997">
    <property type="component" value="Unassembled WGS sequence"/>
</dbReference>
<dbReference type="InterPro" id="IPR011991">
    <property type="entry name" value="ArsR-like_HTH"/>
</dbReference>
<organism evidence="1 2">
    <name type="scientific">Kribbella solani</name>
    <dbReference type="NCBI Taxonomy" id="236067"/>
    <lineage>
        <taxon>Bacteria</taxon>
        <taxon>Bacillati</taxon>
        <taxon>Actinomycetota</taxon>
        <taxon>Actinomycetes</taxon>
        <taxon>Propionibacteriales</taxon>
        <taxon>Kribbellaceae</taxon>
        <taxon>Kribbella</taxon>
    </lineage>
</organism>
<proteinExistence type="predicted"/>
<dbReference type="RefSeq" id="WP_184835964.1">
    <property type="nucleotide sequence ID" value="NZ_BAAAVN010000007.1"/>
</dbReference>
<dbReference type="Gene3D" id="1.10.10.10">
    <property type="entry name" value="Winged helix-like DNA-binding domain superfamily/Winged helix DNA-binding domain"/>
    <property type="match status" value="1"/>
</dbReference>
<name>A0A841DQX9_9ACTN</name>
<evidence type="ECO:0000313" key="1">
    <source>
        <dbReference type="EMBL" id="MBB5980321.1"/>
    </source>
</evidence>
<reference evidence="1 2" key="1">
    <citation type="submission" date="2020-08" db="EMBL/GenBank/DDBJ databases">
        <title>Sequencing the genomes of 1000 actinobacteria strains.</title>
        <authorList>
            <person name="Klenk H.-P."/>
        </authorList>
    </citation>
    <scope>NUCLEOTIDE SEQUENCE [LARGE SCALE GENOMIC DNA]</scope>
    <source>
        <strain evidence="1 2">DSM 17294</strain>
    </source>
</reference>
<keyword evidence="2" id="KW-1185">Reference proteome</keyword>
<accession>A0A841DQX9</accession>
<sequence length="193" mass="21615">MRFVEDSEQVRLALSPIRRRLLELLREPASATQLAAALDLPRQRVNYHLRELEKAGLIELVEERRRRGLTERILRATAATLVVDPLVVDPLLGRAFTEIQDQYAAEHLVGVAAATVRDVARMQSTAEADGKRLLTFTLETEVRFAEPGDVHRFTNALTEAVRQVVEEFDTAAGRPYRLIAGGHPAPRRTEGES</sequence>
<dbReference type="Pfam" id="PF12840">
    <property type="entry name" value="HTH_20"/>
    <property type="match status" value="1"/>
</dbReference>
<dbReference type="InterPro" id="IPR036390">
    <property type="entry name" value="WH_DNA-bd_sf"/>
</dbReference>
<dbReference type="SUPFAM" id="SSF46785">
    <property type="entry name" value="Winged helix' DNA-binding domain"/>
    <property type="match status" value="1"/>
</dbReference>
<dbReference type="AlphaFoldDB" id="A0A841DQX9"/>
<evidence type="ECO:0000313" key="2">
    <source>
        <dbReference type="Proteomes" id="UP000558997"/>
    </source>
</evidence>
<keyword evidence="1" id="KW-0238">DNA-binding</keyword>
<dbReference type="EMBL" id="JACHNF010000001">
    <property type="protein sequence ID" value="MBB5980321.1"/>
    <property type="molecule type" value="Genomic_DNA"/>
</dbReference>
<dbReference type="CDD" id="cd00090">
    <property type="entry name" value="HTH_ARSR"/>
    <property type="match status" value="1"/>
</dbReference>